<proteinExistence type="predicted"/>
<dbReference type="AlphaFoldDB" id="A0AAE2CQP1"/>
<evidence type="ECO:0000313" key="1">
    <source>
        <dbReference type="EMBL" id="KAK4430968.1"/>
    </source>
</evidence>
<reference evidence="1" key="1">
    <citation type="submission" date="2020-06" db="EMBL/GenBank/DDBJ databases">
        <authorList>
            <person name="Li T."/>
            <person name="Hu X."/>
            <person name="Zhang T."/>
            <person name="Song X."/>
            <person name="Zhang H."/>
            <person name="Dai N."/>
            <person name="Sheng W."/>
            <person name="Hou X."/>
            <person name="Wei L."/>
        </authorList>
    </citation>
    <scope>NUCLEOTIDE SEQUENCE</scope>
    <source>
        <strain evidence="1">3651</strain>
        <tissue evidence="1">Leaf</tissue>
    </source>
</reference>
<reference evidence="1" key="2">
    <citation type="journal article" date="2024" name="Plant">
        <title>Genomic evolution and insights into agronomic trait innovations of Sesamum species.</title>
        <authorList>
            <person name="Miao H."/>
            <person name="Wang L."/>
            <person name="Qu L."/>
            <person name="Liu H."/>
            <person name="Sun Y."/>
            <person name="Le M."/>
            <person name="Wang Q."/>
            <person name="Wei S."/>
            <person name="Zheng Y."/>
            <person name="Lin W."/>
            <person name="Duan Y."/>
            <person name="Cao H."/>
            <person name="Xiong S."/>
            <person name="Wang X."/>
            <person name="Wei L."/>
            <person name="Li C."/>
            <person name="Ma Q."/>
            <person name="Ju M."/>
            <person name="Zhao R."/>
            <person name="Li G."/>
            <person name="Mu C."/>
            <person name="Tian Q."/>
            <person name="Mei H."/>
            <person name="Zhang T."/>
            <person name="Gao T."/>
            <person name="Zhang H."/>
        </authorList>
    </citation>
    <scope>NUCLEOTIDE SEQUENCE</scope>
    <source>
        <strain evidence="1">3651</strain>
    </source>
</reference>
<dbReference type="EMBL" id="JACGWO010000003">
    <property type="protein sequence ID" value="KAK4430968.1"/>
    <property type="molecule type" value="Genomic_DNA"/>
</dbReference>
<dbReference type="InterPro" id="IPR036188">
    <property type="entry name" value="FAD/NAD-bd_sf"/>
</dbReference>
<sequence length="103" mass="10402">MEASIRLHRLGVVAVVAGGACFTVVGNPPVVSSDCRAPSPTITAIKQKIADLLAAIPSRKIRESALIESSATNPLDILVVDDGATGCGAGLDATTRGLSCQAC</sequence>
<name>A0AAE2CQP1_9LAMI</name>
<evidence type="ECO:0000313" key="2">
    <source>
        <dbReference type="Proteomes" id="UP001293254"/>
    </source>
</evidence>
<dbReference type="Gene3D" id="3.50.50.60">
    <property type="entry name" value="FAD/NAD(P)-binding domain"/>
    <property type="match status" value="1"/>
</dbReference>
<comment type="caution">
    <text evidence="1">The sequence shown here is derived from an EMBL/GenBank/DDBJ whole genome shotgun (WGS) entry which is preliminary data.</text>
</comment>
<dbReference type="Proteomes" id="UP001293254">
    <property type="component" value="Unassembled WGS sequence"/>
</dbReference>
<accession>A0AAE2CQP1</accession>
<protein>
    <submittedName>
        <fullName evidence="1">Uncharacterized protein</fullName>
    </submittedName>
</protein>
<keyword evidence="2" id="KW-1185">Reference proteome</keyword>
<organism evidence="1 2">
    <name type="scientific">Sesamum alatum</name>
    <dbReference type="NCBI Taxonomy" id="300844"/>
    <lineage>
        <taxon>Eukaryota</taxon>
        <taxon>Viridiplantae</taxon>
        <taxon>Streptophyta</taxon>
        <taxon>Embryophyta</taxon>
        <taxon>Tracheophyta</taxon>
        <taxon>Spermatophyta</taxon>
        <taxon>Magnoliopsida</taxon>
        <taxon>eudicotyledons</taxon>
        <taxon>Gunneridae</taxon>
        <taxon>Pentapetalae</taxon>
        <taxon>asterids</taxon>
        <taxon>lamiids</taxon>
        <taxon>Lamiales</taxon>
        <taxon>Pedaliaceae</taxon>
        <taxon>Sesamum</taxon>
    </lineage>
</organism>
<dbReference type="PROSITE" id="PS51257">
    <property type="entry name" value="PROKAR_LIPOPROTEIN"/>
    <property type="match status" value="1"/>
</dbReference>
<gene>
    <name evidence="1" type="ORF">Salat_0858800</name>
</gene>